<keyword evidence="3" id="KW-0804">Transcription</keyword>
<evidence type="ECO:0000259" key="6">
    <source>
        <dbReference type="PROSITE" id="PS51005"/>
    </source>
</evidence>
<evidence type="ECO:0000256" key="4">
    <source>
        <dbReference type="ARBA" id="ARBA00023242"/>
    </source>
</evidence>
<dbReference type="AlphaFoldDB" id="A0AAN7JEJ8"/>
<keyword evidence="2" id="KW-0238">DNA-binding</keyword>
<evidence type="ECO:0000256" key="2">
    <source>
        <dbReference type="ARBA" id="ARBA00023125"/>
    </source>
</evidence>
<keyword evidence="1" id="KW-0805">Transcription regulation</keyword>
<dbReference type="PANTHER" id="PTHR31719">
    <property type="entry name" value="NAC TRANSCRIPTION FACTOR 56"/>
    <property type="match status" value="1"/>
</dbReference>
<feature type="region of interest" description="Disordered" evidence="5">
    <location>
        <begin position="31"/>
        <end position="73"/>
    </location>
</feature>
<evidence type="ECO:0000313" key="7">
    <source>
        <dbReference type="EMBL" id="KAK4607947.1"/>
    </source>
</evidence>
<comment type="caution">
    <text evidence="7">The sequence shown here is derived from an EMBL/GenBank/DDBJ whole genome shotgun (WGS) entry which is preliminary data.</text>
</comment>
<dbReference type="InterPro" id="IPR036093">
    <property type="entry name" value="NAC_dom_sf"/>
</dbReference>
<evidence type="ECO:0000256" key="3">
    <source>
        <dbReference type="ARBA" id="ARBA00023163"/>
    </source>
</evidence>
<dbReference type="EMBL" id="JAXUIC010000001">
    <property type="protein sequence ID" value="KAK4607947.1"/>
    <property type="molecule type" value="Genomic_DNA"/>
</dbReference>
<organism evidence="7 8">
    <name type="scientific">Quercus rubra</name>
    <name type="common">Northern red oak</name>
    <name type="synonym">Quercus borealis</name>
    <dbReference type="NCBI Taxonomy" id="3512"/>
    <lineage>
        <taxon>Eukaryota</taxon>
        <taxon>Viridiplantae</taxon>
        <taxon>Streptophyta</taxon>
        <taxon>Embryophyta</taxon>
        <taxon>Tracheophyta</taxon>
        <taxon>Spermatophyta</taxon>
        <taxon>Magnoliopsida</taxon>
        <taxon>eudicotyledons</taxon>
        <taxon>Gunneridae</taxon>
        <taxon>Pentapetalae</taxon>
        <taxon>rosids</taxon>
        <taxon>fabids</taxon>
        <taxon>Fagales</taxon>
        <taxon>Fagaceae</taxon>
        <taxon>Quercus</taxon>
    </lineage>
</organism>
<dbReference type="PROSITE" id="PS51005">
    <property type="entry name" value="NAC"/>
    <property type="match status" value="1"/>
</dbReference>
<dbReference type="GO" id="GO:0006355">
    <property type="term" value="P:regulation of DNA-templated transcription"/>
    <property type="evidence" value="ECO:0007669"/>
    <property type="project" value="InterPro"/>
</dbReference>
<evidence type="ECO:0000256" key="5">
    <source>
        <dbReference type="SAM" id="MobiDB-lite"/>
    </source>
</evidence>
<accession>A0AAN7JEJ8</accession>
<feature type="compositionally biased region" description="Low complexity" evidence="5">
    <location>
        <begin position="32"/>
        <end position="45"/>
    </location>
</feature>
<dbReference type="Proteomes" id="UP001324115">
    <property type="component" value="Unassembled WGS sequence"/>
</dbReference>
<keyword evidence="8" id="KW-1185">Reference proteome</keyword>
<feature type="compositionally biased region" description="Acidic residues" evidence="5">
    <location>
        <begin position="51"/>
        <end position="64"/>
    </location>
</feature>
<dbReference type="Gene3D" id="2.170.150.80">
    <property type="entry name" value="NAC domain"/>
    <property type="match status" value="1"/>
</dbReference>
<reference evidence="7 8" key="1">
    <citation type="journal article" date="2023" name="G3 (Bethesda)">
        <title>A haplotype-resolved chromosome-scale genome for Quercus rubra L. provides insights into the genetics of adaptive traits for red oak species.</title>
        <authorList>
            <person name="Kapoor B."/>
            <person name="Jenkins J."/>
            <person name="Schmutz J."/>
            <person name="Zhebentyayeva T."/>
            <person name="Kuelheim C."/>
            <person name="Coggeshall M."/>
            <person name="Heim C."/>
            <person name="Lasky J.R."/>
            <person name="Leites L."/>
            <person name="Islam-Faridi N."/>
            <person name="Romero-Severson J."/>
            <person name="DeLeo V.L."/>
            <person name="Lucas S.M."/>
            <person name="Lazic D."/>
            <person name="Gailing O."/>
            <person name="Carlson J."/>
            <person name="Staton M."/>
        </authorList>
    </citation>
    <scope>NUCLEOTIDE SEQUENCE [LARGE SCALE GENOMIC DNA]</scope>
    <source>
        <strain evidence="7">Pseudo-F2</strain>
    </source>
</reference>
<sequence length="410" mass="46511">MDQIQDRPSIMASGVTNQVIPNVITQLLQALNTPRSNTSSRSSPSVADHSDNEEEEPDQEEQKEEENQSSKEADSVALHRILNDLMKQFGEEQEKSYLSFEHKDPPIGYRFEPTDHDLIMRYLIRKVLKKRLPWNQIVEVDLYKHNPESLAEANKKYDGKEEWYFFTPRKLSMKKEHVPIERQVNGYWKPSRADIKIESKGTIVGYKKVLVFHRGKAPNGVKTNWIMHEYRLNHPPVTRRDENDMRLDEWVLCRIYNNIKNNTQDKSCSLVPGSVHPVASDYGTPQIIEPIPGMHYFQNESSGYANNMVSLPNESQAVVGNYGIPPAMVKPIPGMPSFRNESMVGKYKTPPAMVKSIPAMPSFRNESSGSANNMVHFPNESQAVVGNYGTPPQMIGPILGMSPFPNESSG</sequence>
<name>A0AAN7JEJ8_QUERU</name>
<proteinExistence type="predicted"/>
<protein>
    <recommendedName>
        <fullName evidence="6">NAC domain-containing protein</fullName>
    </recommendedName>
</protein>
<dbReference type="SUPFAM" id="SSF101941">
    <property type="entry name" value="NAC domain"/>
    <property type="match status" value="1"/>
</dbReference>
<dbReference type="Pfam" id="PF02365">
    <property type="entry name" value="NAM"/>
    <property type="match status" value="1"/>
</dbReference>
<dbReference type="PANTHER" id="PTHR31719:SF179">
    <property type="entry name" value="OS08G0148400 PROTEIN"/>
    <property type="match status" value="1"/>
</dbReference>
<keyword evidence="4" id="KW-0539">Nucleus</keyword>
<evidence type="ECO:0000256" key="1">
    <source>
        <dbReference type="ARBA" id="ARBA00023015"/>
    </source>
</evidence>
<gene>
    <name evidence="7" type="ORF">RGQ29_001676</name>
</gene>
<evidence type="ECO:0000313" key="8">
    <source>
        <dbReference type="Proteomes" id="UP001324115"/>
    </source>
</evidence>
<feature type="domain" description="NAC" evidence="6">
    <location>
        <begin position="105"/>
        <end position="258"/>
    </location>
</feature>
<dbReference type="GO" id="GO:0003677">
    <property type="term" value="F:DNA binding"/>
    <property type="evidence" value="ECO:0007669"/>
    <property type="project" value="UniProtKB-KW"/>
</dbReference>
<dbReference type="InterPro" id="IPR003441">
    <property type="entry name" value="NAC-dom"/>
</dbReference>